<sequence length="194" mass="21777">MDYFGSPFPTHFDVPRPAHFRIRPDLIDELCIPDAMRATLPYLDKHYGRWIARFGLDPNENPASDIILPAGRPYRVTRRYVLCTAVLPGQISKSNLVIDSVSRTVECEKGGLFQFVFLRALQFAIAQDMEGKVAFGKLLVPGQDKPVASRIDAPWAIGYDTVTGYCTLLIAEHASSIRLYLEGNGGYYIPWPEI</sequence>
<evidence type="ECO:0000313" key="1">
    <source>
        <dbReference type="EMBL" id="OIQ80947.1"/>
    </source>
</evidence>
<comment type="caution">
    <text evidence="1">The sequence shown here is derived from an EMBL/GenBank/DDBJ whole genome shotgun (WGS) entry which is preliminary data.</text>
</comment>
<accession>A0A1J5QTY2</accession>
<protein>
    <submittedName>
        <fullName evidence="1">Uncharacterized protein</fullName>
    </submittedName>
</protein>
<proteinExistence type="predicted"/>
<dbReference type="AlphaFoldDB" id="A0A1J5QTY2"/>
<name>A0A1J5QTY2_9ZZZZ</name>
<organism evidence="1">
    <name type="scientific">mine drainage metagenome</name>
    <dbReference type="NCBI Taxonomy" id="410659"/>
    <lineage>
        <taxon>unclassified sequences</taxon>
        <taxon>metagenomes</taxon>
        <taxon>ecological metagenomes</taxon>
    </lineage>
</organism>
<reference evidence="1" key="1">
    <citation type="submission" date="2016-10" db="EMBL/GenBank/DDBJ databases">
        <title>Sequence of Gallionella enrichment culture.</title>
        <authorList>
            <person name="Poehlein A."/>
            <person name="Muehling M."/>
            <person name="Daniel R."/>
        </authorList>
    </citation>
    <scope>NUCLEOTIDE SEQUENCE</scope>
</reference>
<dbReference type="EMBL" id="MLJW01000989">
    <property type="protein sequence ID" value="OIQ80947.1"/>
    <property type="molecule type" value="Genomic_DNA"/>
</dbReference>
<gene>
    <name evidence="1" type="ORF">GALL_372880</name>
</gene>